<reference evidence="2" key="1">
    <citation type="journal article" date="2019" name="Int. J. Syst. Evol. Microbiol.">
        <title>The Global Catalogue of Microorganisms (GCM) 10K type strain sequencing project: providing services to taxonomists for standard genome sequencing and annotation.</title>
        <authorList>
            <consortium name="The Broad Institute Genomics Platform"/>
            <consortium name="The Broad Institute Genome Sequencing Center for Infectious Disease"/>
            <person name="Wu L."/>
            <person name="Ma J."/>
        </authorList>
    </citation>
    <scope>NUCLEOTIDE SEQUENCE [LARGE SCALE GENOMIC DNA]</scope>
    <source>
        <strain evidence="2">CGMCC 4.6997</strain>
    </source>
</reference>
<gene>
    <name evidence="1" type="ORF">ACFPJ4_02290</name>
</gene>
<organism evidence="1 2">
    <name type="scientific">Lysinimonas soli</name>
    <dbReference type="NCBI Taxonomy" id="1074233"/>
    <lineage>
        <taxon>Bacteria</taxon>
        <taxon>Bacillati</taxon>
        <taxon>Actinomycetota</taxon>
        <taxon>Actinomycetes</taxon>
        <taxon>Micrococcales</taxon>
        <taxon>Microbacteriaceae</taxon>
        <taxon>Lysinimonas</taxon>
    </lineage>
</organism>
<dbReference type="RefSeq" id="WP_386738669.1">
    <property type="nucleotide sequence ID" value="NZ_JBHSMG010000001.1"/>
</dbReference>
<accession>A0ABW0NMU3</accession>
<name>A0ABW0NMU3_9MICO</name>
<dbReference type="Proteomes" id="UP001596039">
    <property type="component" value="Unassembled WGS sequence"/>
</dbReference>
<evidence type="ECO:0000313" key="2">
    <source>
        <dbReference type="Proteomes" id="UP001596039"/>
    </source>
</evidence>
<proteinExistence type="predicted"/>
<protein>
    <recommendedName>
        <fullName evidence="3">Di-and tripeptidase</fullName>
    </recommendedName>
</protein>
<evidence type="ECO:0008006" key="3">
    <source>
        <dbReference type="Google" id="ProtNLM"/>
    </source>
</evidence>
<sequence length="264" mass="27533">MAEQIATSTSDGLHPRVAQGIDKVLSVQRPVVLAHLRSIRSSRPDASPAQVVAILERRFLTAVTSGGALVGASAAIPAVGVGTSLMLSGVETAGFLEASALFAQSVTEIHGIAVVEPERARTLVMALMLGTGGQELLQQFAAEAGGRGSRSAYWGEFITKSLPRAAFGQVADRVRSAFLKRFAVTQGTSIIGRAIPFGIGAVVGGTGNHLLGRRIIRSARGAFGPAPELFPEALGVVVRVPKAPRALRRRIDPPPPDAADRRPA</sequence>
<evidence type="ECO:0000313" key="1">
    <source>
        <dbReference type="EMBL" id="MFC5501064.1"/>
    </source>
</evidence>
<keyword evidence="2" id="KW-1185">Reference proteome</keyword>
<dbReference type="EMBL" id="JBHSMG010000001">
    <property type="protein sequence ID" value="MFC5501064.1"/>
    <property type="molecule type" value="Genomic_DNA"/>
</dbReference>
<comment type="caution">
    <text evidence="1">The sequence shown here is derived from an EMBL/GenBank/DDBJ whole genome shotgun (WGS) entry which is preliminary data.</text>
</comment>